<evidence type="ECO:0000256" key="3">
    <source>
        <dbReference type="ARBA" id="ARBA00022679"/>
    </source>
</evidence>
<feature type="region of interest" description="Disordered" evidence="11">
    <location>
        <begin position="293"/>
        <end position="325"/>
    </location>
</feature>
<dbReference type="GO" id="GO:0005737">
    <property type="term" value="C:cytoplasm"/>
    <property type="evidence" value="ECO:0007669"/>
    <property type="project" value="TreeGrafter"/>
</dbReference>
<gene>
    <name evidence="13" type="ORF">INT45_011837</name>
</gene>
<feature type="compositionally biased region" description="Polar residues" evidence="11">
    <location>
        <begin position="19"/>
        <end position="32"/>
    </location>
</feature>
<evidence type="ECO:0000259" key="12">
    <source>
        <dbReference type="PROSITE" id="PS51157"/>
    </source>
</evidence>
<evidence type="ECO:0000256" key="9">
    <source>
        <dbReference type="PROSITE-ProRule" id="PRU00508"/>
    </source>
</evidence>
<evidence type="ECO:0000313" key="14">
    <source>
        <dbReference type="Proteomes" id="UP000646827"/>
    </source>
</evidence>
<dbReference type="Pfam" id="PF18995">
    <property type="entry name" value="PRT6_C"/>
    <property type="match status" value="1"/>
</dbReference>
<dbReference type="EMBL" id="JAEPRB010000273">
    <property type="protein sequence ID" value="KAG2217780.1"/>
    <property type="molecule type" value="Genomic_DNA"/>
</dbReference>
<keyword evidence="5 10" id="KW-0863">Zinc-finger</keyword>
<dbReference type="Proteomes" id="UP000646827">
    <property type="component" value="Unassembled WGS sequence"/>
</dbReference>
<evidence type="ECO:0000256" key="8">
    <source>
        <dbReference type="ARBA" id="ARBA00046341"/>
    </source>
</evidence>
<comment type="similarity">
    <text evidence="8 10">Belongs to the E3 ubiquitin-protein ligase UBR1-like family.</text>
</comment>
<dbReference type="Pfam" id="PF02207">
    <property type="entry name" value="zf-UBR"/>
    <property type="match status" value="1"/>
</dbReference>
<dbReference type="CDD" id="cd19673">
    <property type="entry name" value="UBR-box_UBR3"/>
    <property type="match status" value="1"/>
</dbReference>
<dbReference type="InterPro" id="IPR036390">
    <property type="entry name" value="WH_DNA-bd_sf"/>
</dbReference>
<keyword evidence="4 10" id="KW-0479">Metal-binding</keyword>
<reference evidence="13 14" key="1">
    <citation type="submission" date="2020-12" db="EMBL/GenBank/DDBJ databases">
        <title>Metabolic potential, ecology and presence of endohyphal bacteria is reflected in genomic diversity of Mucoromycotina.</title>
        <authorList>
            <person name="Muszewska A."/>
            <person name="Okrasinska A."/>
            <person name="Steczkiewicz K."/>
            <person name="Drgas O."/>
            <person name="Orlowska M."/>
            <person name="Perlinska-Lenart U."/>
            <person name="Aleksandrzak-Piekarczyk T."/>
            <person name="Szatraj K."/>
            <person name="Zielenkiewicz U."/>
            <person name="Pilsyk S."/>
            <person name="Malc E."/>
            <person name="Mieczkowski P."/>
            <person name="Kruszewska J.S."/>
            <person name="Biernat P."/>
            <person name="Pawlowska J."/>
        </authorList>
    </citation>
    <scope>NUCLEOTIDE SEQUENCE [LARGE SCALE GENOMIC DNA]</scope>
    <source>
        <strain evidence="13 14">CBS 142.35</strain>
    </source>
</reference>
<dbReference type="PANTHER" id="PTHR21497">
    <property type="entry name" value="UBIQUITIN LIGASE E3 ALPHA-RELATED"/>
    <property type="match status" value="1"/>
</dbReference>
<feature type="compositionally biased region" description="Acidic residues" evidence="11">
    <location>
        <begin position="472"/>
        <end position="494"/>
    </location>
</feature>
<comment type="function">
    <text evidence="10">Ubiquitin ligase protein which is a component of the N-end rule pathway. Recognizes and binds to proteins bearing specific N-terminal residues that are destabilizing according to the N-end rule, leading to their ubiquitination and subsequent degradation.</text>
</comment>
<comment type="pathway">
    <text evidence="2 10">Protein modification; protein ubiquitination.</text>
</comment>
<dbReference type="CDD" id="cd16482">
    <property type="entry name" value="RING-H2_UBR1-like"/>
    <property type="match status" value="1"/>
</dbReference>
<keyword evidence="7 10" id="KW-0862">Zinc</keyword>
<dbReference type="InterPro" id="IPR042065">
    <property type="entry name" value="E3_ELL-like"/>
</dbReference>
<feature type="region of interest" description="Disordered" evidence="11">
    <location>
        <begin position="1"/>
        <end position="32"/>
    </location>
</feature>
<dbReference type="InterPro" id="IPR014719">
    <property type="entry name" value="Ribosomal_bL12_C/ClpS-like"/>
</dbReference>
<feature type="region of interest" description="Disordered" evidence="11">
    <location>
        <begin position="1336"/>
        <end position="1368"/>
    </location>
</feature>
<keyword evidence="6 10" id="KW-0833">Ubl conjugation pathway</keyword>
<protein>
    <recommendedName>
        <fullName evidence="10">E3 ubiquitin-protein ligase</fullName>
        <ecNumber evidence="10">2.3.2.27</ecNumber>
    </recommendedName>
</protein>
<feature type="region of interest" description="Disordered" evidence="11">
    <location>
        <begin position="462"/>
        <end position="546"/>
    </location>
</feature>
<dbReference type="GO" id="GO:0008270">
    <property type="term" value="F:zinc ion binding"/>
    <property type="evidence" value="ECO:0007669"/>
    <property type="project" value="UniProtKB-UniRule"/>
</dbReference>
<dbReference type="InterPro" id="IPR003769">
    <property type="entry name" value="ClpS_core"/>
</dbReference>
<evidence type="ECO:0000256" key="6">
    <source>
        <dbReference type="ARBA" id="ARBA00022786"/>
    </source>
</evidence>
<feature type="domain" description="UBR-type" evidence="12">
    <location>
        <begin position="150"/>
        <end position="222"/>
    </location>
</feature>
<dbReference type="FunFam" id="2.10.110.30:FF:000001">
    <property type="entry name" value="E3 ubiquitin-protein ligase UBR2 isoform 1"/>
    <property type="match status" value="1"/>
</dbReference>
<feature type="compositionally biased region" description="Acidic residues" evidence="11">
    <location>
        <begin position="1388"/>
        <end position="1399"/>
    </location>
</feature>
<dbReference type="SMART" id="SM00396">
    <property type="entry name" value="ZnF_UBR1"/>
    <property type="match status" value="1"/>
</dbReference>
<dbReference type="InterPro" id="IPR039164">
    <property type="entry name" value="UBR1-like"/>
</dbReference>
<evidence type="ECO:0000256" key="1">
    <source>
        <dbReference type="ARBA" id="ARBA00000900"/>
    </source>
</evidence>
<dbReference type="OrthoDB" id="26387at2759"/>
<evidence type="ECO:0000256" key="10">
    <source>
        <dbReference type="RuleBase" id="RU366018"/>
    </source>
</evidence>
<feature type="compositionally biased region" description="Low complexity" evidence="11">
    <location>
        <begin position="514"/>
        <end position="533"/>
    </location>
</feature>
<feature type="region of interest" description="Disordered" evidence="11">
    <location>
        <begin position="126"/>
        <end position="146"/>
    </location>
</feature>
<feature type="compositionally biased region" description="Acidic residues" evidence="11">
    <location>
        <begin position="536"/>
        <end position="546"/>
    </location>
</feature>
<evidence type="ECO:0000256" key="7">
    <source>
        <dbReference type="ARBA" id="ARBA00022833"/>
    </source>
</evidence>
<comment type="caution">
    <text evidence="13">The sequence shown here is derived from an EMBL/GenBank/DDBJ whole genome shotgun (WGS) entry which is preliminary data.</text>
</comment>
<dbReference type="GO" id="GO:0061630">
    <property type="term" value="F:ubiquitin protein ligase activity"/>
    <property type="evidence" value="ECO:0007669"/>
    <property type="project" value="UniProtKB-UniRule"/>
</dbReference>
<evidence type="ECO:0000256" key="4">
    <source>
        <dbReference type="ARBA" id="ARBA00022723"/>
    </source>
</evidence>
<evidence type="ECO:0000256" key="5">
    <source>
        <dbReference type="ARBA" id="ARBA00022771"/>
    </source>
</evidence>
<evidence type="ECO:0000256" key="2">
    <source>
        <dbReference type="ARBA" id="ARBA00004906"/>
    </source>
</evidence>
<dbReference type="EC" id="2.3.2.27" evidence="10"/>
<keyword evidence="3 10" id="KW-0808">Transferase</keyword>
<dbReference type="InterPro" id="IPR003126">
    <property type="entry name" value="Znf_UBR"/>
</dbReference>
<keyword evidence="14" id="KW-1185">Reference proteome</keyword>
<dbReference type="Pfam" id="PF22960">
    <property type="entry name" value="WHD_UBR1"/>
    <property type="match status" value="1"/>
</dbReference>
<feature type="compositionally biased region" description="Basic residues" evidence="11">
    <location>
        <begin position="293"/>
        <end position="302"/>
    </location>
</feature>
<dbReference type="Gene3D" id="3.30.1390.10">
    <property type="match status" value="1"/>
</dbReference>
<name>A0A8H7RVV0_9FUNG</name>
<comment type="catalytic activity">
    <reaction evidence="1 10">
        <text>S-ubiquitinyl-[E2 ubiquitin-conjugating enzyme]-L-cysteine + [acceptor protein]-L-lysine = [E2 ubiquitin-conjugating enzyme]-L-cysteine + N(6)-ubiquitinyl-[acceptor protein]-L-lysine.</text>
        <dbReference type="EC" id="2.3.2.27"/>
    </reaction>
</comment>
<dbReference type="Gene3D" id="2.10.110.30">
    <property type="match status" value="1"/>
</dbReference>
<evidence type="ECO:0000256" key="11">
    <source>
        <dbReference type="SAM" id="MobiDB-lite"/>
    </source>
</evidence>
<evidence type="ECO:0000313" key="13">
    <source>
        <dbReference type="EMBL" id="KAG2217780.1"/>
    </source>
</evidence>
<dbReference type="Pfam" id="PF02617">
    <property type="entry name" value="ClpS"/>
    <property type="match status" value="1"/>
</dbReference>
<accession>A0A8H7RVV0</accession>
<dbReference type="InterPro" id="IPR055194">
    <property type="entry name" value="UBR1-like_WH"/>
</dbReference>
<proteinExistence type="inferred from homology"/>
<dbReference type="PROSITE" id="PS51157">
    <property type="entry name" value="ZF_UBR"/>
    <property type="match status" value="1"/>
</dbReference>
<feature type="zinc finger region" description="UBR-type" evidence="9">
    <location>
        <begin position="150"/>
        <end position="222"/>
    </location>
</feature>
<organism evidence="13 14">
    <name type="scientific">Circinella minor</name>
    <dbReference type="NCBI Taxonomy" id="1195481"/>
    <lineage>
        <taxon>Eukaryota</taxon>
        <taxon>Fungi</taxon>
        <taxon>Fungi incertae sedis</taxon>
        <taxon>Mucoromycota</taxon>
        <taxon>Mucoromycotina</taxon>
        <taxon>Mucoromycetes</taxon>
        <taxon>Mucorales</taxon>
        <taxon>Lichtheimiaceae</taxon>
        <taxon>Circinella</taxon>
    </lineage>
</organism>
<dbReference type="SUPFAM" id="SSF46785">
    <property type="entry name" value="Winged helix' DNA-binding domain"/>
    <property type="match status" value="1"/>
</dbReference>
<dbReference type="GO" id="GO:0071596">
    <property type="term" value="P:ubiquitin-dependent protein catabolic process via the N-end rule pathway"/>
    <property type="evidence" value="ECO:0007669"/>
    <property type="project" value="UniProtKB-UniRule"/>
</dbReference>
<dbReference type="PANTHER" id="PTHR21497:SF24">
    <property type="entry name" value="E3 UBIQUITIN-PROTEIN LIGASE UBR1"/>
    <property type="match status" value="1"/>
</dbReference>
<feature type="region of interest" description="Disordered" evidence="11">
    <location>
        <begin position="1388"/>
        <end position="1420"/>
    </location>
</feature>
<dbReference type="UniPathway" id="UPA00143"/>
<feature type="compositionally biased region" description="Polar residues" evidence="11">
    <location>
        <begin position="1336"/>
        <end position="1351"/>
    </location>
</feature>
<dbReference type="GO" id="GO:0000151">
    <property type="term" value="C:ubiquitin ligase complex"/>
    <property type="evidence" value="ECO:0007669"/>
    <property type="project" value="TreeGrafter"/>
</dbReference>
<sequence>MSKRRLSSVDDQQQQQQQLEQENSTMPLTIDPSSTPYASYDLATFLWQTPFIFDYTFDDAAKRAVLEKCYATLWKNKNQTMRQYFFSNRHEFKESIDRSLLHRHRRARNNDGMTADDLTNAQAPTQQEDADMDNSNNNSDQHTHKRHHLERCGRVFRKGEPVYRCRNCGLDDTCVLCSKCFHSSNHENHTVFVSISPGSGGCCDCGDPEAWKVPLDCSIHSSRTSYSPGQRAASTKAMTKHVRKCLTTILDFILCVFSLASEEISLPQSNDEIIQWNRNECVIFRRMKVPARTGLQKKRKQRAQQQQSVDDMDMDKENQEDATKQQPVDDDLLYSLIAWNDETHSLKDVCESVVRALSCDYEHARRIVETIQMQGREKLGTSTNLDELRSMAAPLTNIGFGVTIKPARDVFREQVCAVLIDWLQELARTPFPLNENGTIRTILCEEFCVCWELPRPLAVLTTGSPPVRLLSEDDELEDEEEQGEEIENVEDDLDDYHLETNGDDTVMNGSGFEQRQQASSSSSTTTTSMRQQQGEQLEEDIEMDEPDEATDVVVPVIEHINPDNYPIIYQNQNDIASIEWDPAPMVKDHRRLAQEEQNFAAALDIPRQQIHVREMNETRALALAVQREFEKKRRLDYFLLYDLRVWKEVRISLRELYIMTLGSNPVFKKRFGKRLVRNYARLADAFLFRDREPESAIILFSVQLLTVPSVCSLLVNEYYFFGLICSTLAAFFTTDQIYYLPPNERADLPTRLSCESKAFRTRRYFNAFHDLRYILNVDLLKPLLAQDPVYLRHYLDLVSLFQAMNPQLCQKDTHVEYESEIWVNAFNVTLQIAKCCRAFSDCYNTLPKDTPERQVQTAQTLVRAVARILKAIDSWGVGPIEEGTMVPATTSVKFHTVTLPYLGDMEVIKYDISSEPVSFHHPLHWLLAGVLEAASWLTDHVLEQAGWTSGFTNAITLFNSADKNLLPRILDFPIRTLAFSSQIRAGVWVRNGYNIRNQVHHYRDISLREATYDSDIFLLQFAFVSIEPNYVLATLMDRFDLTSWFTGATEHTQYDNMQCTFMVEEILYLLILCVSERANATHKSVQDKIRREIVHHLCLGSTVYSELVKRIPERLTEHPDFDEILNQVANFKAPVSLNDSGRYELREEYFDMVDPYFWHYSRNNRGEAELVLKNRWKKENPDKDESTFFVLPKPFEEWEQQGDGDGPFKKLERFLGSPVIVQMITYTMYNIRRLRESHKSDTILDEALYLILLAMTVQDPSEFCQYAVGRMFTFESTPDDDASEQEMSLFQVLDQYRHDEHYKDTHARIDWIFEQMKSRGGDIARPIVNQYFESLQQQKNQQEGTSSDVNNQELSEQEKKKQAAKERQQKIMAMFAQAQSAFMEQNEDLYDEDEEEDIDGSQQRNGSADLDNNAEGNDSENATTMTQRVCAYPTGTCIVCQEDVNERSLPYGMLVYVQISNILREAEMNNGETFKNMANMGPSLDLDWPDTQIPNDDDPKRQTCGHFPSDRHKSGLCSTTCGHLMHMKCFDAYCASIEQRHTAQLTRNHPENRLRKEFTCPLCKSLGNVLMPILWKGKAESYPGVLANADEEAYNHFLQADIHLIAEKLQYAINPSQPPGYGIWSAGGDTLFAPRLPSLRGDNSGSGDKIPGFSSLLGLAANEQHQQRLNRLGPPDMLYRSAVGVIPAISSAYTRLFDVLSAILDICGIEATRSLSNSIKNVDTLWGVLGYTIASVEISTRGGTSSPSTSKAPTTLFAQIPSQAQMLLRILSDTVISYTSLMCQSDPPHSGSRLFNIPPVTHDSSIMVQVHTVAVQRMLQIFASDTVTTTNQQAAAAPDTRLYDNAPLLLDDPFMILSELSVHLVQVTKTDIYPFVRVLLLAELAKAAVGLLQENHLPMYQTSVVSNNDTKNDDGSNSDDALAAKEFGAFVANKINSEQSVIINYRFDQLLKSFALPFLRRTLILLISRFGLIVDEEVHEHQQDDIQEKLQEHEIRDSEFDRLLRVLHLPKLSILLRHQDTEQIVTGWCNQLVKESERRGEPQRVTLDLPTPLSLIRLPKRLDTLMDESMRRVCPRCQTVPTDPAVCLLCGTFVCAQSFCCSEGEEGECNLHMLECGGEIGLYLLIKRCSLLVLHNENGWFMQAPYLDAHGEVDEGLRRGRPQYLAVKRYADTRKLWLQHGIPAYVARQIEASYDVGGWTTL</sequence>
<feature type="compositionally biased region" description="Basic and acidic residues" evidence="11">
    <location>
        <begin position="1356"/>
        <end position="1368"/>
    </location>
</feature>
<dbReference type="InterPro" id="IPR044046">
    <property type="entry name" value="E3_ligase_UBR-like_C"/>
</dbReference>
<dbReference type="GO" id="GO:0016567">
    <property type="term" value="P:protein ubiquitination"/>
    <property type="evidence" value="ECO:0007669"/>
    <property type="project" value="UniProtKB-UniRule"/>
</dbReference>
<dbReference type="Gene3D" id="1.10.10.2670">
    <property type="entry name" value="E3 ubiquitin-protein ligase"/>
    <property type="match status" value="1"/>
</dbReference>